<gene>
    <name evidence="1" type="ORF">SAMN05421858_4693</name>
</gene>
<accession>A0A1N7F0N7</accession>
<dbReference type="Proteomes" id="UP000186914">
    <property type="component" value="Unassembled WGS sequence"/>
</dbReference>
<protein>
    <submittedName>
        <fullName evidence="1">Uncharacterized protein</fullName>
    </submittedName>
</protein>
<proteinExistence type="predicted"/>
<name>A0A1N7F0N7_9EURY</name>
<dbReference type="AlphaFoldDB" id="A0A1N7F0N7"/>
<organism evidence="1 2">
    <name type="scientific">Haladaptatus litoreus</name>
    <dbReference type="NCBI Taxonomy" id="553468"/>
    <lineage>
        <taxon>Archaea</taxon>
        <taxon>Methanobacteriati</taxon>
        <taxon>Methanobacteriota</taxon>
        <taxon>Stenosarchaea group</taxon>
        <taxon>Halobacteria</taxon>
        <taxon>Halobacteriales</taxon>
        <taxon>Haladaptataceae</taxon>
        <taxon>Haladaptatus</taxon>
    </lineage>
</organism>
<evidence type="ECO:0000313" key="2">
    <source>
        <dbReference type="Proteomes" id="UP000186914"/>
    </source>
</evidence>
<dbReference type="EMBL" id="FTNO01000007">
    <property type="protein sequence ID" value="SIR93877.1"/>
    <property type="molecule type" value="Genomic_DNA"/>
</dbReference>
<reference evidence="2" key="1">
    <citation type="submission" date="2017-01" db="EMBL/GenBank/DDBJ databases">
        <authorList>
            <person name="Varghese N."/>
            <person name="Submissions S."/>
        </authorList>
    </citation>
    <scope>NUCLEOTIDE SEQUENCE [LARGE SCALE GENOMIC DNA]</scope>
    <source>
        <strain evidence="2">CGMCC 1.7737</strain>
    </source>
</reference>
<evidence type="ECO:0000313" key="1">
    <source>
        <dbReference type="EMBL" id="SIR93877.1"/>
    </source>
</evidence>
<sequence>MCVLTLRRIKKLTSAMFRLSTEIEPRDKVWYELPRVRWRNFEFEFTGEIPICTLNATSLDTAYCCKIIETPGNGGLSCCGVQTRCCDPFDGSRVQ</sequence>
<keyword evidence="2" id="KW-1185">Reference proteome</keyword>